<dbReference type="PROSITE" id="PS50930">
    <property type="entry name" value="HTH_LYTTR"/>
    <property type="match status" value="1"/>
</dbReference>
<dbReference type="InterPro" id="IPR007492">
    <property type="entry name" value="LytTR_DNA-bd_dom"/>
</dbReference>
<sequence>MSITALIAEDEPLLAEHLERELQKLWPQLTIVANLRNGVAALETGLKEQVDILFLDISMPLLNGLEVVEALAEEWPLESKAFPMIVFVTAFDQYAVQAFEKAALDYLIKPLKSERLMQTCQRLQQALAQKTQVPTTTTLEQLAGLFKAAPSDHQSYLKNLQASSGNSVYFVAIADVLYIEAVDKYLKVVTAEREYFIRATLRELKAQLDPEQFWQIHRSTLVQVNAIERATRQESGTLIIHLRQHADQLKVSRLYAHLFSGR</sequence>
<dbReference type="Pfam" id="PF00072">
    <property type="entry name" value="Response_reg"/>
    <property type="match status" value="1"/>
</dbReference>
<dbReference type="Gene3D" id="3.40.50.2300">
    <property type="match status" value="1"/>
</dbReference>
<feature type="modified residue" description="4-aspartylphosphate" evidence="1">
    <location>
        <position position="56"/>
    </location>
</feature>
<dbReference type="PANTHER" id="PTHR37299:SF1">
    <property type="entry name" value="STAGE 0 SPORULATION PROTEIN A HOMOLOG"/>
    <property type="match status" value="1"/>
</dbReference>
<dbReference type="InterPro" id="IPR001789">
    <property type="entry name" value="Sig_transdc_resp-reg_receiver"/>
</dbReference>
<dbReference type="Gene3D" id="2.40.50.1020">
    <property type="entry name" value="LytTr DNA-binding domain"/>
    <property type="match status" value="1"/>
</dbReference>
<dbReference type="AlphaFoldDB" id="A0A941I2T9"/>
<dbReference type="GO" id="GO:0000156">
    <property type="term" value="F:phosphorelay response regulator activity"/>
    <property type="evidence" value="ECO:0007669"/>
    <property type="project" value="InterPro"/>
</dbReference>
<gene>
    <name evidence="4" type="ORF">KDM92_06720</name>
</gene>
<dbReference type="SMART" id="SM00448">
    <property type="entry name" value="REC"/>
    <property type="match status" value="1"/>
</dbReference>
<dbReference type="Pfam" id="PF04397">
    <property type="entry name" value="LytTR"/>
    <property type="match status" value="1"/>
</dbReference>
<dbReference type="RefSeq" id="WP_212683621.1">
    <property type="nucleotide sequence ID" value="NZ_JAGSPM010000003.1"/>
</dbReference>
<reference evidence="4 5" key="1">
    <citation type="submission" date="2021-04" db="EMBL/GenBank/DDBJ databases">
        <title>novel species isolated from subtropical streams in China.</title>
        <authorList>
            <person name="Lu H."/>
        </authorList>
    </citation>
    <scope>NUCLEOTIDE SEQUENCE [LARGE SCALE GENOMIC DNA]</scope>
    <source>
        <strain evidence="4 5">BYS107W</strain>
    </source>
</reference>
<name>A0A941I2T9_9BURK</name>
<evidence type="ECO:0000313" key="5">
    <source>
        <dbReference type="Proteomes" id="UP000680158"/>
    </source>
</evidence>
<evidence type="ECO:0000259" key="3">
    <source>
        <dbReference type="PROSITE" id="PS50930"/>
    </source>
</evidence>
<feature type="domain" description="Response regulatory" evidence="2">
    <location>
        <begin position="4"/>
        <end position="124"/>
    </location>
</feature>
<feature type="domain" description="HTH LytTR-type" evidence="3">
    <location>
        <begin position="160"/>
        <end position="262"/>
    </location>
</feature>
<dbReference type="InterPro" id="IPR046947">
    <property type="entry name" value="LytR-like"/>
</dbReference>
<evidence type="ECO:0000259" key="2">
    <source>
        <dbReference type="PROSITE" id="PS50110"/>
    </source>
</evidence>
<keyword evidence="1" id="KW-0597">Phosphoprotein</keyword>
<dbReference type="EMBL" id="JAGSPM010000003">
    <property type="protein sequence ID" value="MBR7746270.1"/>
    <property type="molecule type" value="Genomic_DNA"/>
</dbReference>
<dbReference type="PROSITE" id="PS50110">
    <property type="entry name" value="RESPONSE_REGULATORY"/>
    <property type="match status" value="1"/>
</dbReference>
<evidence type="ECO:0000256" key="1">
    <source>
        <dbReference type="PROSITE-ProRule" id="PRU00169"/>
    </source>
</evidence>
<dbReference type="SUPFAM" id="SSF52172">
    <property type="entry name" value="CheY-like"/>
    <property type="match status" value="1"/>
</dbReference>
<organism evidence="4 5">
    <name type="scientific">Undibacterium baiyunense</name>
    <dbReference type="NCBI Taxonomy" id="2828731"/>
    <lineage>
        <taxon>Bacteria</taxon>
        <taxon>Pseudomonadati</taxon>
        <taxon>Pseudomonadota</taxon>
        <taxon>Betaproteobacteria</taxon>
        <taxon>Burkholderiales</taxon>
        <taxon>Oxalobacteraceae</taxon>
        <taxon>Undibacterium</taxon>
    </lineage>
</organism>
<protein>
    <submittedName>
        <fullName evidence="4">Response regulator transcription factor</fullName>
    </submittedName>
</protein>
<accession>A0A941I2T9</accession>
<dbReference type="PANTHER" id="PTHR37299">
    <property type="entry name" value="TRANSCRIPTIONAL REGULATOR-RELATED"/>
    <property type="match status" value="1"/>
</dbReference>
<comment type="caution">
    <text evidence="4">The sequence shown here is derived from an EMBL/GenBank/DDBJ whole genome shotgun (WGS) entry which is preliminary data.</text>
</comment>
<dbReference type="Proteomes" id="UP000680158">
    <property type="component" value="Unassembled WGS sequence"/>
</dbReference>
<dbReference type="InterPro" id="IPR011006">
    <property type="entry name" value="CheY-like_superfamily"/>
</dbReference>
<keyword evidence="5" id="KW-1185">Reference proteome</keyword>
<dbReference type="SMART" id="SM00850">
    <property type="entry name" value="LytTR"/>
    <property type="match status" value="1"/>
</dbReference>
<proteinExistence type="predicted"/>
<evidence type="ECO:0000313" key="4">
    <source>
        <dbReference type="EMBL" id="MBR7746270.1"/>
    </source>
</evidence>
<dbReference type="GO" id="GO:0003677">
    <property type="term" value="F:DNA binding"/>
    <property type="evidence" value="ECO:0007669"/>
    <property type="project" value="InterPro"/>
</dbReference>